<evidence type="ECO:0000256" key="2">
    <source>
        <dbReference type="ARBA" id="ARBA00022475"/>
    </source>
</evidence>
<evidence type="ECO:0000256" key="3">
    <source>
        <dbReference type="ARBA" id="ARBA00022676"/>
    </source>
</evidence>
<evidence type="ECO:0000256" key="1">
    <source>
        <dbReference type="ARBA" id="ARBA00004651"/>
    </source>
</evidence>
<comment type="subcellular location">
    <subcellularLocation>
        <location evidence="1">Cell membrane</location>
        <topology evidence="1">Multi-pass membrane protein</topology>
    </subcellularLocation>
</comment>
<feature type="transmembrane region" description="Helical" evidence="8">
    <location>
        <begin position="21"/>
        <end position="44"/>
    </location>
</feature>
<feature type="transmembrane region" description="Helical" evidence="8">
    <location>
        <begin position="216"/>
        <end position="239"/>
    </location>
</feature>
<evidence type="ECO:0000313" key="10">
    <source>
        <dbReference type="EMBL" id="ROM99038.1"/>
    </source>
</evidence>
<dbReference type="PANTHER" id="PTHR33908:SF3">
    <property type="entry name" value="UNDECAPRENYL PHOSPHATE-ALPHA-4-AMINO-4-DEOXY-L-ARABINOSE ARABINOSYL TRANSFERASE"/>
    <property type="match status" value="1"/>
</dbReference>
<dbReference type="GO" id="GO:0016763">
    <property type="term" value="F:pentosyltransferase activity"/>
    <property type="evidence" value="ECO:0007669"/>
    <property type="project" value="TreeGrafter"/>
</dbReference>
<evidence type="ECO:0000256" key="4">
    <source>
        <dbReference type="ARBA" id="ARBA00022679"/>
    </source>
</evidence>
<evidence type="ECO:0000313" key="11">
    <source>
        <dbReference type="Proteomes" id="UP000284684"/>
    </source>
</evidence>
<evidence type="ECO:0000256" key="6">
    <source>
        <dbReference type="ARBA" id="ARBA00022989"/>
    </source>
</evidence>
<evidence type="ECO:0000259" key="9">
    <source>
        <dbReference type="Pfam" id="PF13231"/>
    </source>
</evidence>
<sequence length="563" mass="63575">MNFQRRDDTGFLSLHSSVESGGWVLVMMLAIIVRFYCISLPYFWTDEAFSALVGVQSPGRIWFHLGHDVHPPLYFLVLHAWMAIFGEGVFAIRALSALAGVATVALGMWLMRLISTPRVALLAGLFLALLPISVRYSQEARMYTLEGVWLLGATIALVYWLKNARNRYLMSYLVLMTAALYTHYLAVLCLLSHWLYLVVLRLQRDKSLHYLSRPMWWGTNVAMGVLYIPWLISLGNELFLNTEKLETGGDIFWIPELTIYTLPSAVWKFLTVKSGLEFTSPIYVMLPALVMASVVWVGLKERSRLKLELLLVIYVLLPVLIVFVVSFGFPIFVERYMAFAALGLPMIAALAIRRIARCTRALAWASVVLVVGIQLMGLNTIYQQQDDLDDPRNASLYPLDDIVSRINENAITGDNIIVDGAYWYYSVAYYNRSNIQPWLFQAPWDNSTAHRPNGYGASTLIYQDRDKVFLDNLVNVSPDIKRVWWVTSTRLADDENHFPGNWQCLFAQGVGDMELRLYVTRASAEQTITTTGGGCATQPPDSRVYASHDIGLKTVGPGHLPHP</sequence>
<gene>
    <name evidence="10" type="ORF">BK658_10695</name>
</gene>
<feature type="domain" description="Glycosyltransferase RgtA/B/C/D-like" evidence="9">
    <location>
        <begin position="70"/>
        <end position="205"/>
    </location>
</feature>
<dbReference type="Proteomes" id="UP000284684">
    <property type="component" value="Unassembled WGS sequence"/>
</dbReference>
<dbReference type="RefSeq" id="WP_123582328.1">
    <property type="nucleotide sequence ID" value="NZ_MOBI01000013.1"/>
</dbReference>
<feature type="transmembrane region" description="Helical" evidence="8">
    <location>
        <begin position="80"/>
        <end position="107"/>
    </location>
</feature>
<dbReference type="GO" id="GO:0009103">
    <property type="term" value="P:lipopolysaccharide biosynthetic process"/>
    <property type="evidence" value="ECO:0007669"/>
    <property type="project" value="TreeGrafter"/>
</dbReference>
<dbReference type="InterPro" id="IPR038731">
    <property type="entry name" value="RgtA/B/C-like"/>
</dbReference>
<dbReference type="AlphaFoldDB" id="A0A423GSM9"/>
<feature type="transmembrane region" description="Helical" evidence="8">
    <location>
        <begin position="361"/>
        <end position="382"/>
    </location>
</feature>
<keyword evidence="3" id="KW-0328">Glycosyltransferase</keyword>
<feature type="transmembrane region" description="Helical" evidence="8">
    <location>
        <begin position="282"/>
        <end position="299"/>
    </location>
</feature>
<keyword evidence="4" id="KW-0808">Transferase</keyword>
<dbReference type="Pfam" id="PF13231">
    <property type="entry name" value="PMT_2"/>
    <property type="match status" value="1"/>
</dbReference>
<organism evidence="10 11">
    <name type="scientific">Pseudomonas brassicacearum</name>
    <dbReference type="NCBI Taxonomy" id="930166"/>
    <lineage>
        <taxon>Bacteria</taxon>
        <taxon>Pseudomonadati</taxon>
        <taxon>Pseudomonadota</taxon>
        <taxon>Gammaproteobacteria</taxon>
        <taxon>Pseudomonadales</taxon>
        <taxon>Pseudomonadaceae</taxon>
        <taxon>Pseudomonas</taxon>
    </lineage>
</organism>
<evidence type="ECO:0000256" key="7">
    <source>
        <dbReference type="ARBA" id="ARBA00023136"/>
    </source>
</evidence>
<dbReference type="GO" id="GO:0005886">
    <property type="term" value="C:plasma membrane"/>
    <property type="evidence" value="ECO:0007669"/>
    <property type="project" value="UniProtKB-SubCell"/>
</dbReference>
<reference evidence="10 11" key="1">
    <citation type="submission" date="2016-10" db="EMBL/GenBank/DDBJ databases">
        <title>Comparative genome analysis of multiple Pseudomonas spp. focuses on biocontrol and plant growth promoting traits.</title>
        <authorList>
            <person name="Tao X.-Y."/>
            <person name="Taylor C.G."/>
        </authorList>
    </citation>
    <scope>NUCLEOTIDE SEQUENCE [LARGE SCALE GENOMIC DNA]</scope>
    <source>
        <strain evidence="10 11">37D10</strain>
    </source>
</reference>
<proteinExistence type="predicted"/>
<dbReference type="PANTHER" id="PTHR33908">
    <property type="entry name" value="MANNOSYLTRANSFERASE YKCB-RELATED"/>
    <property type="match status" value="1"/>
</dbReference>
<feature type="transmembrane region" description="Helical" evidence="8">
    <location>
        <begin position="311"/>
        <end position="329"/>
    </location>
</feature>
<keyword evidence="6 8" id="KW-1133">Transmembrane helix</keyword>
<keyword evidence="5 8" id="KW-0812">Transmembrane</keyword>
<feature type="transmembrane region" description="Helical" evidence="8">
    <location>
        <begin position="119"/>
        <end position="136"/>
    </location>
</feature>
<feature type="transmembrane region" description="Helical" evidence="8">
    <location>
        <begin position="251"/>
        <end position="270"/>
    </location>
</feature>
<feature type="transmembrane region" description="Helical" evidence="8">
    <location>
        <begin position="173"/>
        <end position="196"/>
    </location>
</feature>
<keyword evidence="2" id="KW-1003">Cell membrane</keyword>
<feature type="transmembrane region" description="Helical" evidence="8">
    <location>
        <begin position="142"/>
        <end position="161"/>
    </location>
</feature>
<name>A0A423GSM9_9PSED</name>
<feature type="transmembrane region" description="Helical" evidence="8">
    <location>
        <begin position="335"/>
        <end position="352"/>
    </location>
</feature>
<protein>
    <recommendedName>
        <fullName evidence="9">Glycosyltransferase RgtA/B/C/D-like domain-containing protein</fullName>
    </recommendedName>
</protein>
<accession>A0A423GSM9</accession>
<evidence type="ECO:0000256" key="5">
    <source>
        <dbReference type="ARBA" id="ARBA00022692"/>
    </source>
</evidence>
<evidence type="ECO:0000256" key="8">
    <source>
        <dbReference type="SAM" id="Phobius"/>
    </source>
</evidence>
<comment type="caution">
    <text evidence="10">The sequence shown here is derived from an EMBL/GenBank/DDBJ whole genome shotgun (WGS) entry which is preliminary data.</text>
</comment>
<dbReference type="GO" id="GO:0010041">
    <property type="term" value="P:response to iron(III) ion"/>
    <property type="evidence" value="ECO:0007669"/>
    <property type="project" value="TreeGrafter"/>
</dbReference>
<dbReference type="InterPro" id="IPR050297">
    <property type="entry name" value="LipidA_mod_glycosyltrf_83"/>
</dbReference>
<dbReference type="EMBL" id="MOBI01000013">
    <property type="protein sequence ID" value="ROM99038.1"/>
    <property type="molecule type" value="Genomic_DNA"/>
</dbReference>
<keyword evidence="7 8" id="KW-0472">Membrane</keyword>